<keyword evidence="4 9" id="KW-0547">Nucleotide-binding</keyword>
<feature type="region of interest" description="Disordered" evidence="11">
    <location>
        <begin position="171"/>
        <end position="312"/>
    </location>
</feature>
<dbReference type="GO" id="GO:0006624">
    <property type="term" value="P:vacuolar protein processing"/>
    <property type="evidence" value="ECO:0007669"/>
    <property type="project" value="TreeGrafter"/>
</dbReference>
<keyword evidence="2 10" id="KW-0723">Serine/threonine-protein kinase</keyword>
<dbReference type="SMART" id="SM00220">
    <property type="entry name" value="S_TKc"/>
    <property type="match status" value="1"/>
</dbReference>
<accession>A0A1Q3DXA1</accession>
<name>A0A1Q3DXA1_LENED</name>
<dbReference type="PANTHER" id="PTHR45998:SF2">
    <property type="entry name" value="SERINE_THREONINE-PROTEIN KINASE 16"/>
    <property type="match status" value="1"/>
</dbReference>
<feature type="binding site" evidence="9">
    <location>
        <position position="74"/>
    </location>
    <ligand>
        <name>ATP</name>
        <dbReference type="ChEBI" id="CHEBI:30616"/>
    </ligand>
</feature>
<evidence type="ECO:0000256" key="3">
    <source>
        <dbReference type="ARBA" id="ARBA00022679"/>
    </source>
</evidence>
<reference evidence="13 14" key="2">
    <citation type="submission" date="2017-02" db="EMBL/GenBank/DDBJ databases">
        <title>A genome survey and senescence transcriptome analysis in Lentinula edodes.</title>
        <authorList>
            <person name="Sakamoto Y."/>
            <person name="Nakade K."/>
            <person name="Sato S."/>
            <person name="Yoshida Y."/>
            <person name="Miyazaki K."/>
            <person name="Natsume S."/>
            <person name="Konno N."/>
        </authorList>
    </citation>
    <scope>NUCLEOTIDE SEQUENCE [LARGE SCALE GENOMIC DNA]</scope>
    <source>
        <strain evidence="13 14">NBRC 111202</strain>
    </source>
</reference>
<dbReference type="InterPro" id="IPR011009">
    <property type="entry name" value="Kinase-like_dom_sf"/>
</dbReference>
<dbReference type="PANTHER" id="PTHR45998">
    <property type="entry name" value="SERINE/THREONINE-PROTEIN KINASE 16"/>
    <property type="match status" value="1"/>
</dbReference>
<evidence type="ECO:0000256" key="5">
    <source>
        <dbReference type="ARBA" id="ARBA00022777"/>
    </source>
</evidence>
<gene>
    <name evidence="13" type="ORF">LENED_001101</name>
</gene>
<evidence type="ECO:0000256" key="7">
    <source>
        <dbReference type="ARBA" id="ARBA00047899"/>
    </source>
</evidence>
<dbReference type="FunFam" id="1.10.510.10:FF:000550">
    <property type="entry name" value="Serine/threonine kinase 16"/>
    <property type="match status" value="1"/>
</dbReference>
<evidence type="ECO:0000259" key="12">
    <source>
        <dbReference type="PROSITE" id="PS50011"/>
    </source>
</evidence>
<evidence type="ECO:0000256" key="4">
    <source>
        <dbReference type="ARBA" id="ARBA00022741"/>
    </source>
</evidence>
<evidence type="ECO:0000256" key="9">
    <source>
        <dbReference type="PROSITE-ProRule" id="PRU10141"/>
    </source>
</evidence>
<dbReference type="GO" id="GO:0005524">
    <property type="term" value="F:ATP binding"/>
    <property type="evidence" value="ECO:0007669"/>
    <property type="project" value="UniProtKB-UniRule"/>
</dbReference>
<dbReference type="GO" id="GO:0005794">
    <property type="term" value="C:Golgi apparatus"/>
    <property type="evidence" value="ECO:0007669"/>
    <property type="project" value="TreeGrafter"/>
</dbReference>
<comment type="catalytic activity">
    <reaction evidence="8">
        <text>L-seryl-[protein] + ATP = O-phospho-L-seryl-[protein] + ADP + H(+)</text>
        <dbReference type="Rhea" id="RHEA:17989"/>
        <dbReference type="Rhea" id="RHEA-COMP:9863"/>
        <dbReference type="Rhea" id="RHEA-COMP:11604"/>
        <dbReference type="ChEBI" id="CHEBI:15378"/>
        <dbReference type="ChEBI" id="CHEBI:29999"/>
        <dbReference type="ChEBI" id="CHEBI:30616"/>
        <dbReference type="ChEBI" id="CHEBI:83421"/>
        <dbReference type="ChEBI" id="CHEBI:456216"/>
        <dbReference type="EC" id="2.7.11.1"/>
    </reaction>
</comment>
<dbReference type="EMBL" id="BDGU01000015">
    <property type="protein sequence ID" value="GAV99632.1"/>
    <property type="molecule type" value="Genomic_DNA"/>
</dbReference>
<evidence type="ECO:0000256" key="2">
    <source>
        <dbReference type="ARBA" id="ARBA00022527"/>
    </source>
</evidence>
<organism evidence="13 14">
    <name type="scientific">Lentinula edodes</name>
    <name type="common">Shiitake mushroom</name>
    <name type="synonym">Lentinus edodes</name>
    <dbReference type="NCBI Taxonomy" id="5353"/>
    <lineage>
        <taxon>Eukaryota</taxon>
        <taxon>Fungi</taxon>
        <taxon>Dikarya</taxon>
        <taxon>Basidiomycota</taxon>
        <taxon>Agaricomycotina</taxon>
        <taxon>Agaricomycetes</taxon>
        <taxon>Agaricomycetidae</taxon>
        <taxon>Agaricales</taxon>
        <taxon>Marasmiineae</taxon>
        <taxon>Omphalotaceae</taxon>
        <taxon>Lentinula</taxon>
    </lineage>
</organism>
<reference evidence="13 14" key="1">
    <citation type="submission" date="2016-08" db="EMBL/GenBank/DDBJ databases">
        <authorList>
            <consortium name="Lentinula edodes genome sequencing consortium"/>
            <person name="Sakamoto Y."/>
            <person name="Nakade K."/>
            <person name="Sato S."/>
            <person name="Yoshida Y."/>
            <person name="Miyazaki K."/>
            <person name="Natsume S."/>
            <person name="Konno N."/>
        </authorList>
    </citation>
    <scope>NUCLEOTIDE SEQUENCE [LARGE SCALE GENOMIC DNA]</scope>
    <source>
        <strain evidence="13 14">NBRC 111202</strain>
    </source>
</reference>
<evidence type="ECO:0000256" key="8">
    <source>
        <dbReference type="ARBA" id="ARBA00048679"/>
    </source>
</evidence>
<dbReference type="InterPro" id="IPR017441">
    <property type="entry name" value="Protein_kinase_ATP_BS"/>
</dbReference>
<comment type="similarity">
    <text evidence="10">Belongs to the protein kinase superfamily.</text>
</comment>
<feature type="compositionally biased region" description="Polar residues" evidence="11">
    <location>
        <begin position="248"/>
        <end position="263"/>
    </location>
</feature>
<evidence type="ECO:0000256" key="1">
    <source>
        <dbReference type="ARBA" id="ARBA00012513"/>
    </source>
</evidence>
<comment type="caution">
    <text evidence="13">The sequence shown here is derived from an EMBL/GenBank/DDBJ whole genome shotgun (WGS) entry which is preliminary data.</text>
</comment>
<protein>
    <recommendedName>
        <fullName evidence="1">non-specific serine/threonine protein kinase</fullName>
        <ecNumber evidence="1">2.7.11.1</ecNumber>
    </recommendedName>
</protein>
<dbReference type="InterPro" id="IPR000719">
    <property type="entry name" value="Prot_kinase_dom"/>
</dbReference>
<evidence type="ECO:0000256" key="11">
    <source>
        <dbReference type="SAM" id="MobiDB-lite"/>
    </source>
</evidence>
<dbReference type="InterPro" id="IPR008271">
    <property type="entry name" value="Ser/Thr_kinase_AS"/>
</dbReference>
<dbReference type="Pfam" id="PF00069">
    <property type="entry name" value="Pkinase"/>
    <property type="match status" value="2"/>
</dbReference>
<feature type="compositionally biased region" description="Polar residues" evidence="11">
    <location>
        <begin position="207"/>
        <end position="223"/>
    </location>
</feature>
<dbReference type="PROSITE" id="PS00107">
    <property type="entry name" value="PROTEIN_KINASE_ATP"/>
    <property type="match status" value="1"/>
</dbReference>
<dbReference type="PROSITE" id="PS00108">
    <property type="entry name" value="PROTEIN_KINASE_ST"/>
    <property type="match status" value="1"/>
</dbReference>
<evidence type="ECO:0000313" key="14">
    <source>
        <dbReference type="Proteomes" id="UP000188533"/>
    </source>
</evidence>
<proteinExistence type="inferred from homology"/>
<comment type="catalytic activity">
    <reaction evidence="7">
        <text>L-threonyl-[protein] + ATP = O-phospho-L-threonyl-[protein] + ADP + H(+)</text>
        <dbReference type="Rhea" id="RHEA:46608"/>
        <dbReference type="Rhea" id="RHEA-COMP:11060"/>
        <dbReference type="Rhea" id="RHEA-COMP:11605"/>
        <dbReference type="ChEBI" id="CHEBI:15378"/>
        <dbReference type="ChEBI" id="CHEBI:30013"/>
        <dbReference type="ChEBI" id="CHEBI:30616"/>
        <dbReference type="ChEBI" id="CHEBI:61977"/>
        <dbReference type="ChEBI" id="CHEBI:456216"/>
        <dbReference type="EC" id="2.7.11.1"/>
    </reaction>
</comment>
<keyword evidence="5 13" id="KW-0418">Kinase</keyword>
<keyword evidence="3" id="KW-0808">Transferase</keyword>
<feature type="compositionally biased region" description="Polar residues" evidence="11">
    <location>
        <begin position="179"/>
        <end position="190"/>
    </location>
</feature>
<keyword evidence="14" id="KW-1185">Reference proteome</keyword>
<dbReference type="GO" id="GO:0032889">
    <property type="term" value="P:regulation of vacuole fusion, non-autophagic"/>
    <property type="evidence" value="ECO:0007669"/>
    <property type="project" value="TreeGrafter"/>
</dbReference>
<dbReference type="GO" id="GO:0005773">
    <property type="term" value="C:vacuole"/>
    <property type="evidence" value="ECO:0007669"/>
    <property type="project" value="GOC"/>
</dbReference>
<dbReference type="SUPFAM" id="SSF56112">
    <property type="entry name" value="Protein kinase-like (PK-like)"/>
    <property type="match status" value="1"/>
</dbReference>
<evidence type="ECO:0000313" key="13">
    <source>
        <dbReference type="EMBL" id="GAV99632.1"/>
    </source>
</evidence>
<dbReference type="InterPro" id="IPR052239">
    <property type="entry name" value="Ser/Thr-specific_kinases"/>
</dbReference>
<dbReference type="AlphaFoldDB" id="A0A1Q3DXA1"/>
<dbReference type="Gene3D" id="1.10.510.10">
    <property type="entry name" value="Transferase(Phosphotransferase) domain 1"/>
    <property type="match status" value="2"/>
</dbReference>
<dbReference type="EC" id="2.7.11.1" evidence="1"/>
<feature type="compositionally biased region" description="Low complexity" evidence="11">
    <location>
        <begin position="191"/>
        <end position="206"/>
    </location>
</feature>
<dbReference type="PROSITE" id="PS50011">
    <property type="entry name" value="PROTEIN_KINASE_DOM"/>
    <property type="match status" value="1"/>
</dbReference>
<dbReference type="STRING" id="5353.A0A1Q3DXA1"/>
<evidence type="ECO:0000256" key="6">
    <source>
        <dbReference type="ARBA" id="ARBA00022840"/>
    </source>
</evidence>
<dbReference type="GO" id="GO:0004674">
    <property type="term" value="F:protein serine/threonine kinase activity"/>
    <property type="evidence" value="ECO:0007669"/>
    <property type="project" value="UniProtKB-KW"/>
</dbReference>
<evidence type="ECO:0000256" key="10">
    <source>
        <dbReference type="RuleBase" id="RU000304"/>
    </source>
</evidence>
<sequence>MDHLSSTITTLKDQAKDALWALSAGWSSCVMCQQEAKVKINGRTFKIIKVLGEGGFSFVYLAQDEGSGRQFALKKIRCPTGNDGVKEAMREVEAYRRFRHPNIIRILDSAVVQDEDGEGKVVYLFLPLYQRGNIQDLINAHLINHSHFSEREMIKLFKGTCEAVRAMHEWRPAKGAKKGNTTNEARSNAHQNGSSSNQGQGRSNGNAPQVQSNNSQSRAQTNAGGDDEDDDHRFPEPEGDAEGGYSYGPSSRGTGKPSRSGSGSVPLINRDRGEEEGLMGSQADDRGGEALFDGDEDVAGIDGEGGAGERGEIVPYAHRDIKPGNVMISDEGRPILMDFGSAMRARIKIENRSMALYQQDIAAEQSTMAYRAPELFDVKTGTMLDEKVDIWSLGCLLFAMAYSHSPFENTQTTEQGGSIAMAVLNAQYKHPRGSEGRYSNGLKEMIDSMLKVDPEERPGIGEVLGMCESVERRLR</sequence>
<dbReference type="Proteomes" id="UP000188533">
    <property type="component" value="Unassembled WGS sequence"/>
</dbReference>
<keyword evidence="6 9" id="KW-0067">ATP-binding</keyword>
<feature type="domain" description="Protein kinase" evidence="12">
    <location>
        <begin position="45"/>
        <end position="474"/>
    </location>
</feature>